<dbReference type="Proteomes" id="UP000054560">
    <property type="component" value="Unassembled WGS sequence"/>
</dbReference>
<evidence type="ECO:0000313" key="2">
    <source>
        <dbReference type="EMBL" id="KNC72199.1"/>
    </source>
</evidence>
<dbReference type="EMBL" id="KQ247418">
    <property type="protein sequence ID" value="KNC72199.1"/>
    <property type="molecule type" value="Genomic_DNA"/>
</dbReference>
<reference evidence="2 3" key="1">
    <citation type="submission" date="2011-02" db="EMBL/GenBank/DDBJ databases">
        <title>The Genome Sequence of Sphaeroforma arctica JP610.</title>
        <authorList>
            <consortium name="The Broad Institute Genome Sequencing Platform"/>
            <person name="Russ C."/>
            <person name="Cuomo C."/>
            <person name="Young S.K."/>
            <person name="Zeng Q."/>
            <person name="Gargeya S."/>
            <person name="Alvarado L."/>
            <person name="Berlin A."/>
            <person name="Chapman S.B."/>
            <person name="Chen Z."/>
            <person name="Freedman E."/>
            <person name="Gellesch M."/>
            <person name="Goldberg J."/>
            <person name="Griggs A."/>
            <person name="Gujja S."/>
            <person name="Heilman E."/>
            <person name="Heiman D."/>
            <person name="Howarth C."/>
            <person name="Mehta T."/>
            <person name="Neiman D."/>
            <person name="Pearson M."/>
            <person name="Roberts A."/>
            <person name="Saif S."/>
            <person name="Shea T."/>
            <person name="Shenoy N."/>
            <person name="Sisk P."/>
            <person name="Stolte C."/>
            <person name="Sykes S."/>
            <person name="White J."/>
            <person name="Yandava C."/>
            <person name="Burger G."/>
            <person name="Gray M.W."/>
            <person name="Holland P.W.H."/>
            <person name="King N."/>
            <person name="Lang F.B.F."/>
            <person name="Roger A.J."/>
            <person name="Ruiz-Trillo I."/>
            <person name="Haas B."/>
            <person name="Nusbaum C."/>
            <person name="Birren B."/>
        </authorList>
    </citation>
    <scope>NUCLEOTIDE SEQUENCE [LARGE SCALE GENOMIC DNA]</scope>
    <source>
        <strain evidence="2 3">JP610</strain>
    </source>
</reference>
<evidence type="ECO:0008006" key="4">
    <source>
        <dbReference type="Google" id="ProtNLM"/>
    </source>
</evidence>
<keyword evidence="3" id="KW-1185">Reference proteome</keyword>
<feature type="compositionally biased region" description="Polar residues" evidence="1">
    <location>
        <begin position="128"/>
        <end position="139"/>
    </location>
</feature>
<name>A0A0L0F6D8_9EUKA</name>
<sequence length="331" mass="35906">MRRQHTIPSDATADISGAMGSVDVPYDTLHAMPSDLRRGSSRVDTESSAGVTATSGYEDMDTIEDVIVSFNAQYGLDGAVEKTQTKEAGIHHIHNRIPELARAGESHSPRYMRAASLDKEGALIKPVQSGTLAPNNQPTPARDTIPIAKPRPAPRPLRKHVTQGAVETKPGAHLHVASPDSPKHRRNSSARPRGGSGNPISPVGGRRLPDLPLARACSNDPHTHIDAHSHISVSSSLHQSVGIASLKSRGRPTPVLPKATSADISRIGNTECRTYIDGETIEHSTCFQYFDTTLSRSHKRRVMDTLMKPEDTGAWFIRHDTSGCRYILVIK</sequence>
<proteinExistence type="predicted"/>
<gene>
    <name evidence="2" type="ORF">SARC_15251</name>
</gene>
<dbReference type="RefSeq" id="XP_014146101.1">
    <property type="nucleotide sequence ID" value="XM_014290626.1"/>
</dbReference>
<protein>
    <recommendedName>
        <fullName evidence="4">SH2 domain-containing protein</fullName>
    </recommendedName>
</protein>
<feature type="region of interest" description="Disordered" evidence="1">
    <location>
        <begin position="33"/>
        <end position="56"/>
    </location>
</feature>
<feature type="compositionally biased region" description="Polar residues" evidence="1">
    <location>
        <begin position="46"/>
        <end position="55"/>
    </location>
</feature>
<organism evidence="2 3">
    <name type="scientific">Sphaeroforma arctica JP610</name>
    <dbReference type="NCBI Taxonomy" id="667725"/>
    <lineage>
        <taxon>Eukaryota</taxon>
        <taxon>Ichthyosporea</taxon>
        <taxon>Ichthyophonida</taxon>
        <taxon>Sphaeroforma</taxon>
    </lineage>
</organism>
<evidence type="ECO:0000256" key="1">
    <source>
        <dbReference type="SAM" id="MobiDB-lite"/>
    </source>
</evidence>
<dbReference type="GeneID" id="25915755"/>
<evidence type="ECO:0000313" key="3">
    <source>
        <dbReference type="Proteomes" id="UP000054560"/>
    </source>
</evidence>
<dbReference type="AlphaFoldDB" id="A0A0L0F6D8"/>
<accession>A0A0L0F6D8</accession>
<feature type="region of interest" description="Disordered" evidence="1">
    <location>
        <begin position="127"/>
        <end position="209"/>
    </location>
</feature>
<feature type="compositionally biased region" description="Basic and acidic residues" evidence="1">
    <location>
        <begin position="35"/>
        <end position="45"/>
    </location>
</feature>